<dbReference type="SUPFAM" id="SSF88946">
    <property type="entry name" value="Sigma2 domain of RNA polymerase sigma factors"/>
    <property type="match status" value="1"/>
</dbReference>
<dbReference type="Gene3D" id="1.10.1740.10">
    <property type="match status" value="1"/>
</dbReference>
<dbReference type="OrthoDB" id="659569at2"/>
<dbReference type="GO" id="GO:0003677">
    <property type="term" value="F:DNA binding"/>
    <property type="evidence" value="ECO:0007669"/>
    <property type="project" value="InterPro"/>
</dbReference>
<evidence type="ECO:0000313" key="8">
    <source>
        <dbReference type="Proteomes" id="UP000239711"/>
    </source>
</evidence>
<feature type="domain" description="RNA polymerase sigma factor 70 region 4 type 2" evidence="6">
    <location>
        <begin position="129"/>
        <end position="181"/>
    </location>
</feature>
<dbReference type="InterPro" id="IPR039425">
    <property type="entry name" value="RNA_pol_sigma-70-like"/>
</dbReference>
<evidence type="ECO:0000256" key="1">
    <source>
        <dbReference type="ARBA" id="ARBA00010641"/>
    </source>
</evidence>
<dbReference type="EMBL" id="PVBQ01000006">
    <property type="protein sequence ID" value="PRD47644.1"/>
    <property type="molecule type" value="Genomic_DNA"/>
</dbReference>
<dbReference type="GO" id="GO:0006352">
    <property type="term" value="P:DNA-templated transcription initiation"/>
    <property type="evidence" value="ECO:0007669"/>
    <property type="project" value="InterPro"/>
</dbReference>
<dbReference type="Pfam" id="PF08281">
    <property type="entry name" value="Sigma70_r4_2"/>
    <property type="match status" value="1"/>
</dbReference>
<evidence type="ECO:0000256" key="2">
    <source>
        <dbReference type="ARBA" id="ARBA00023015"/>
    </source>
</evidence>
<dbReference type="Pfam" id="PF04542">
    <property type="entry name" value="Sigma70_r2"/>
    <property type="match status" value="1"/>
</dbReference>
<keyword evidence="2" id="KW-0805">Transcription regulation</keyword>
<evidence type="ECO:0000259" key="6">
    <source>
        <dbReference type="Pfam" id="PF08281"/>
    </source>
</evidence>
<dbReference type="NCBIfam" id="TIGR02985">
    <property type="entry name" value="Sig70_bacteroi1"/>
    <property type="match status" value="1"/>
</dbReference>
<dbReference type="InterPro" id="IPR013249">
    <property type="entry name" value="RNA_pol_sigma70_r4_t2"/>
</dbReference>
<keyword evidence="8" id="KW-1185">Reference proteome</keyword>
<dbReference type="PANTHER" id="PTHR43133">
    <property type="entry name" value="RNA POLYMERASE ECF-TYPE SIGMA FACTO"/>
    <property type="match status" value="1"/>
</dbReference>
<evidence type="ECO:0000259" key="5">
    <source>
        <dbReference type="Pfam" id="PF04542"/>
    </source>
</evidence>
<dbReference type="InterPro" id="IPR007627">
    <property type="entry name" value="RNA_pol_sigma70_r2"/>
</dbReference>
<proteinExistence type="inferred from homology"/>
<evidence type="ECO:0008006" key="9">
    <source>
        <dbReference type="Google" id="ProtNLM"/>
    </source>
</evidence>
<feature type="domain" description="RNA polymerase sigma-70 region 2" evidence="5">
    <location>
        <begin position="32"/>
        <end position="94"/>
    </location>
</feature>
<evidence type="ECO:0000256" key="4">
    <source>
        <dbReference type="ARBA" id="ARBA00023163"/>
    </source>
</evidence>
<dbReference type="RefSeq" id="WP_105716867.1">
    <property type="nucleotide sequence ID" value="NZ_PVBQ01000006.1"/>
</dbReference>
<protein>
    <recommendedName>
        <fullName evidence="9">RNA polymerase subunit sigma-70</fullName>
    </recommendedName>
</protein>
<dbReference type="Proteomes" id="UP000239711">
    <property type="component" value="Unassembled WGS sequence"/>
</dbReference>
<dbReference type="InterPro" id="IPR013324">
    <property type="entry name" value="RNA_pol_sigma_r3/r4-like"/>
</dbReference>
<dbReference type="CDD" id="cd06171">
    <property type="entry name" value="Sigma70_r4"/>
    <property type="match status" value="1"/>
</dbReference>
<reference evidence="7 8" key="1">
    <citation type="submission" date="2018-02" db="EMBL/GenBank/DDBJ databases">
        <title>The draft genome of Sphingobacterium sp. 5JN-11.</title>
        <authorList>
            <person name="Liu L."/>
            <person name="Li L."/>
            <person name="Liang L."/>
            <person name="Zhang X."/>
            <person name="Wang T."/>
        </authorList>
    </citation>
    <scope>NUCLEOTIDE SEQUENCE [LARGE SCALE GENOMIC DNA]</scope>
    <source>
        <strain evidence="7 8">5JN-11</strain>
    </source>
</reference>
<organism evidence="7 8">
    <name type="scientific">Sphingobacterium haloxyli</name>
    <dbReference type="NCBI Taxonomy" id="2100533"/>
    <lineage>
        <taxon>Bacteria</taxon>
        <taxon>Pseudomonadati</taxon>
        <taxon>Bacteroidota</taxon>
        <taxon>Sphingobacteriia</taxon>
        <taxon>Sphingobacteriales</taxon>
        <taxon>Sphingobacteriaceae</taxon>
        <taxon>Sphingobacterium</taxon>
    </lineage>
</organism>
<sequence length="199" mass="23455">MNGIKNSDYNKLADEVLINLIRQDDEKAFAVLYERYSGALYVHAYGLIQNREDTKDLLQRVFTKIWDIRDTLHSEINLSAYLYQMLKNMFINSLVHNKVVDRYLDNLSRYANTYVADTDYRIREKQLQACIQSEIQQLPPKMREIFELSRTAYLTHREIAEKLGISEKTVKNQITNALKLLKSRLPHLIFLLVLFQARP</sequence>
<keyword evidence="3" id="KW-0731">Sigma factor</keyword>
<accession>A0A2S9J4G3</accession>
<gene>
    <name evidence="7" type="ORF">C5745_10075</name>
</gene>
<comment type="similarity">
    <text evidence="1">Belongs to the sigma-70 factor family. ECF subfamily.</text>
</comment>
<dbReference type="AlphaFoldDB" id="A0A2S9J4G3"/>
<dbReference type="InterPro" id="IPR013325">
    <property type="entry name" value="RNA_pol_sigma_r2"/>
</dbReference>
<dbReference type="InterPro" id="IPR014327">
    <property type="entry name" value="RNA_pol_sigma70_bacteroid"/>
</dbReference>
<dbReference type="InterPro" id="IPR014284">
    <property type="entry name" value="RNA_pol_sigma-70_dom"/>
</dbReference>
<dbReference type="SUPFAM" id="SSF88659">
    <property type="entry name" value="Sigma3 and sigma4 domains of RNA polymerase sigma factors"/>
    <property type="match status" value="1"/>
</dbReference>
<name>A0A2S9J4G3_9SPHI</name>
<dbReference type="PANTHER" id="PTHR43133:SF46">
    <property type="entry name" value="RNA POLYMERASE SIGMA-70 FACTOR ECF SUBFAMILY"/>
    <property type="match status" value="1"/>
</dbReference>
<dbReference type="NCBIfam" id="TIGR02937">
    <property type="entry name" value="sigma70-ECF"/>
    <property type="match status" value="1"/>
</dbReference>
<evidence type="ECO:0000256" key="3">
    <source>
        <dbReference type="ARBA" id="ARBA00023082"/>
    </source>
</evidence>
<keyword evidence="4" id="KW-0804">Transcription</keyword>
<dbReference type="GO" id="GO:0016987">
    <property type="term" value="F:sigma factor activity"/>
    <property type="evidence" value="ECO:0007669"/>
    <property type="project" value="UniProtKB-KW"/>
</dbReference>
<dbReference type="InterPro" id="IPR036388">
    <property type="entry name" value="WH-like_DNA-bd_sf"/>
</dbReference>
<comment type="caution">
    <text evidence="7">The sequence shown here is derived from an EMBL/GenBank/DDBJ whole genome shotgun (WGS) entry which is preliminary data.</text>
</comment>
<dbReference type="Gene3D" id="1.10.10.10">
    <property type="entry name" value="Winged helix-like DNA-binding domain superfamily/Winged helix DNA-binding domain"/>
    <property type="match status" value="1"/>
</dbReference>
<evidence type="ECO:0000313" key="7">
    <source>
        <dbReference type="EMBL" id="PRD47644.1"/>
    </source>
</evidence>